<name>A0A8H7TJS8_BIOOC</name>
<organism evidence="1 2">
    <name type="scientific">Bionectria ochroleuca</name>
    <name type="common">Gliocladium roseum</name>
    <dbReference type="NCBI Taxonomy" id="29856"/>
    <lineage>
        <taxon>Eukaryota</taxon>
        <taxon>Fungi</taxon>
        <taxon>Dikarya</taxon>
        <taxon>Ascomycota</taxon>
        <taxon>Pezizomycotina</taxon>
        <taxon>Sordariomycetes</taxon>
        <taxon>Hypocreomycetidae</taxon>
        <taxon>Hypocreales</taxon>
        <taxon>Bionectriaceae</taxon>
        <taxon>Clonostachys</taxon>
    </lineage>
</organism>
<reference evidence="1" key="1">
    <citation type="submission" date="2020-10" db="EMBL/GenBank/DDBJ databases">
        <title>High-Quality Genome Resource of Clonostachys rosea strain S41 by Oxford Nanopore Long-Read Sequencing.</title>
        <authorList>
            <person name="Wang H."/>
        </authorList>
    </citation>
    <scope>NUCLEOTIDE SEQUENCE</scope>
    <source>
        <strain evidence="1">S41</strain>
    </source>
</reference>
<dbReference type="EMBL" id="JADCTT010000006">
    <property type="protein sequence ID" value="KAF9750908.1"/>
    <property type="molecule type" value="Genomic_DNA"/>
</dbReference>
<evidence type="ECO:0000313" key="1">
    <source>
        <dbReference type="EMBL" id="KAF9750908.1"/>
    </source>
</evidence>
<dbReference type="Proteomes" id="UP000616885">
    <property type="component" value="Unassembled WGS sequence"/>
</dbReference>
<accession>A0A8H7TJS8</accession>
<dbReference type="AlphaFoldDB" id="A0A8H7TJS8"/>
<comment type="caution">
    <text evidence="1">The sequence shown here is derived from an EMBL/GenBank/DDBJ whole genome shotgun (WGS) entry which is preliminary data.</text>
</comment>
<proteinExistence type="predicted"/>
<protein>
    <submittedName>
        <fullName evidence="1">Uncharacterized protein</fullName>
    </submittedName>
</protein>
<sequence>MSRPPGACNFRANYRSRATKLVFGGLGRNDRGQEGTNIPTIEARRQSAPSQCCFDIHIPQNCCGPIHIVASLPSIAHREAPESSPILRFSFVPCSLGRFENQMARQLTFHPSSFQASTGLGDGNNQ</sequence>
<evidence type="ECO:0000313" key="2">
    <source>
        <dbReference type="Proteomes" id="UP000616885"/>
    </source>
</evidence>
<gene>
    <name evidence="1" type="ORF">IM811_015128</name>
</gene>